<dbReference type="PROSITE" id="PS00421">
    <property type="entry name" value="TM4_1"/>
    <property type="match status" value="1"/>
</dbReference>
<dbReference type="GO" id="GO:0009734">
    <property type="term" value="P:auxin-activated signaling pathway"/>
    <property type="evidence" value="ECO:0007669"/>
    <property type="project" value="InterPro"/>
</dbReference>
<proteinExistence type="inferred from homology"/>
<feature type="transmembrane region" description="Helical" evidence="6">
    <location>
        <begin position="42"/>
        <end position="64"/>
    </location>
</feature>
<dbReference type="EnsemblPlants" id="MELO3C004104.2.1">
    <property type="protein sequence ID" value="MELO3C004104.2.1"/>
    <property type="gene ID" value="MELO3C004104.2"/>
</dbReference>
<evidence type="ECO:0000256" key="2">
    <source>
        <dbReference type="ARBA" id="ARBA00006840"/>
    </source>
</evidence>
<dbReference type="Pfam" id="PF00335">
    <property type="entry name" value="Tetraspanin"/>
    <property type="match status" value="1"/>
</dbReference>
<evidence type="ECO:0000256" key="6">
    <source>
        <dbReference type="SAM" id="Phobius"/>
    </source>
</evidence>
<reference evidence="7" key="1">
    <citation type="submission" date="2023-03" db="UniProtKB">
        <authorList>
            <consortium name="EnsemblPlants"/>
        </authorList>
    </citation>
    <scope>IDENTIFICATION</scope>
</reference>
<dbReference type="Gramene" id="MELO3C004104.2.1">
    <property type="protein sequence ID" value="MELO3C004104.2.1"/>
    <property type="gene ID" value="MELO3C004104.2"/>
</dbReference>
<feature type="transmembrane region" description="Helical" evidence="6">
    <location>
        <begin position="267"/>
        <end position="285"/>
    </location>
</feature>
<dbReference type="GO" id="GO:0016020">
    <property type="term" value="C:membrane"/>
    <property type="evidence" value="ECO:0007669"/>
    <property type="project" value="UniProtKB-SubCell"/>
</dbReference>
<evidence type="ECO:0000256" key="3">
    <source>
        <dbReference type="ARBA" id="ARBA00022692"/>
    </source>
</evidence>
<dbReference type="InterPro" id="IPR018499">
    <property type="entry name" value="Tetraspanin/Peripherin"/>
</dbReference>
<evidence type="ECO:0000256" key="4">
    <source>
        <dbReference type="ARBA" id="ARBA00022989"/>
    </source>
</evidence>
<dbReference type="InterPro" id="IPR018503">
    <property type="entry name" value="Tetraspanin_CS"/>
</dbReference>
<sequence>LHFLLSSSSSSSSSSKQSERFSPLILLHHSKFFTMPRISNNLVGILNFVTFLLSIPILWAGVWLSKQGSTECEKYLDKPIIIIGVFLLLVSLAGLLGACCRISWLLWVYLLVMFVLIVILFAFTIFAFVVTNKGAGEVLSNRGYKEYRLGDYSGWLQKRVNNNKNWNKIKSCLIDGKICSTFADKYIKDTVEQFYQENLSALQSGCCKPSNDCNFTYVSPVVWNRTATNSPNPDCNLWENDPNVLCFNCQACKAGLLDNIKSNWKKVAVVNIVFLVFLIIVYSVGCCAFRNNREDHAYQRQWK</sequence>
<keyword evidence="3 6" id="KW-0812">Transmembrane</keyword>
<evidence type="ECO:0000313" key="7">
    <source>
        <dbReference type="EnsemblPlants" id="MELO3C004104.2.1"/>
    </source>
</evidence>
<dbReference type="PRINTS" id="PR00259">
    <property type="entry name" value="TMFOUR"/>
</dbReference>
<name>A0A9I9CIF4_CUCME</name>
<comment type="subcellular location">
    <subcellularLocation>
        <location evidence="1">Membrane</location>
        <topology evidence="1">Multi-pass membrane protein</topology>
    </subcellularLocation>
</comment>
<evidence type="ECO:0000256" key="5">
    <source>
        <dbReference type="ARBA" id="ARBA00023136"/>
    </source>
</evidence>
<dbReference type="AlphaFoldDB" id="A0A9I9CIF4"/>
<evidence type="ECO:0008006" key="8">
    <source>
        <dbReference type="Google" id="ProtNLM"/>
    </source>
</evidence>
<keyword evidence="4 6" id="KW-1133">Transmembrane helix</keyword>
<protein>
    <recommendedName>
        <fullName evidence="8">Tetraspanin-8-like</fullName>
    </recommendedName>
</protein>
<dbReference type="InterPro" id="IPR044991">
    <property type="entry name" value="TET_plant"/>
</dbReference>
<feature type="transmembrane region" description="Helical" evidence="6">
    <location>
        <begin position="104"/>
        <end position="130"/>
    </location>
</feature>
<accession>A0A9I9CIF4</accession>
<keyword evidence="5 6" id="KW-0472">Membrane</keyword>
<feature type="transmembrane region" description="Helical" evidence="6">
    <location>
        <begin position="76"/>
        <end position="98"/>
    </location>
</feature>
<organism evidence="7">
    <name type="scientific">Cucumis melo</name>
    <name type="common">Muskmelon</name>
    <dbReference type="NCBI Taxonomy" id="3656"/>
    <lineage>
        <taxon>Eukaryota</taxon>
        <taxon>Viridiplantae</taxon>
        <taxon>Streptophyta</taxon>
        <taxon>Embryophyta</taxon>
        <taxon>Tracheophyta</taxon>
        <taxon>Spermatophyta</taxon>
        <taxon>Magnoliopsida</taxon>
        <taxon>eudicotyledons</taxon>
        <taxon>Gunneridae</taxon>
        <taxon>Pentapetalae</taxon>
        <taxon>rosids</taxon>
        <taxon>fabids</taxon>
        <taxon>Cucurbitales</taxon>
        <taxon>Cucurbitaceae</taxon>
        <taxon>Benincaseae</taxon>
        <taxon>Cucumis</taxon>
    </lineage>
</organism>
<dbReference type="PANTHER" id="PTHR32191">
    <property type="entry name" value="TETRASPANIN-8-RELATED"/>
    <property type="match status" value="1"/>
</dbReference>
<evidence type="ECO:0000256" key="1">
    <source>
        <dbReference type="ARBA" id="ARBA00004141"/>
    </source>
</evidence>
<comment type="similarity">
    <text evidence="2">Belongs to the tetraspanin (TM4SF) family.</text>
</comment>